<keyword evidence="2" id="KW-1185">Reference proteome</keyword>
<protein>
    <submittedName>
        <fullName evidence="1">Uncharacterized protein</fullName>
    </submittedName>
</protein>
<reference evidence="1 2" key="1">
    <citation type="submission" date="2016-07" db="EMBL/GenBank/DDBJ databases">
        <title>Pervasive Adenine N6-methylation of Active Genes in Fungi.</title>
        <authorList>
            <consortium name="DOE Joint Genome Institute"/>
            <person name="Mondo S.J."/>
            <person name="Dannebaum R.O."/>
            <person name="Kuo R.C."/>
            <person name="Labutti K."/>
            <person name="Haridas S."/>
            <person name="Kuo A."/>
            <person name="Salamov A."/>
            <person name="Ahrendt S.R."/>
            <person name="Lipzen A."/>
            <person name="Sullivan W."/>
            <person name="Andreopoulos W.B."/>
            <person name="Clum A."/>
            <person name="Lindquist E."/>
            <person name="Daum C."/>
            <person name="Ramamoorthy G.K."/>
            <person name="Gryganskyi A."/>
            <person name="Culley D."/>
            <person name="Magnuson J.K."/>
            <person name="James T.Y."/>
            <person name="O'Malley M.A."/>
            <person name="Stajich J.E."/>
            <person name="Spatafora J.W."/>
            <person name="Visel A."/>
            <person name="Grigoriev I.V."/>
        </authorList>
    </citation>
    <scope>NUCLEOTIDE SEQUENCE [LARGE SCALE GENOMIC DNA]</scope>
    <source>
        <strain evidence="1 2">CBS 115471</strain>
    </source>
</reference>
<sequence>MEDMRLSPLTGRLSWHFLQLYMQILLHPRQTVELLVQKRHTVESEEYILCSPDHCEREMERCPSPQTCSFHGTRWTHSLERVSVRARFSTILFIRSSFSYSRRPTDLTSGLPFSGNRCVLVTTKSSLSRRYDPPKFYLRLHCYFSKRRNKSYLLILFL</sequence>
<gene>
    <name evidence="1" type="ORF">BCR34DRAFT_578433</name>
</gene>
<dbReference type="AlphaFoldDB" id="A0A1Y1YFI7"/>
<evidence type="ECO:0000313" key="1">
    <source>
        <dbReference type="EMBL" id="ORX96747.1"/>
    </source>
</evidence>
<accession>A0A1Y1YFI7</accession>
<evidence type="ECO:0000313" key="2">
    <source>
        <dbReference type="Proteomes" id="UP000193144"/>
    </source>
</evidence>
<comment type="caution">
    <text evidence="1">The sequence shown here is derived from an EMBL/GenBank/DDBJ whole genome shotgun (WGS) entry which is preliminary data.</text>
</comment>
<organism evidence="1 2">
    <name type="scientific">Clohesyomyces aquaticus</name>
    <dbReference type="NCBI Taxonomy" id="1231657"/>
    <lineage>
        <taxon>Eukaryota</taxon>
        <taxon>Fungi</taxon>
        <taxon>Dikarya</taxon>
        <taxon>Ascomycota</taxon>
        <taxon>Pezizomycotina</taxon>
        <taxon>Dothideomycetes</taxon>
        <taxon>Pleosporomycetidae</taxon>
        <taxon>Pleosporales</taxon>
        <taxon>Lindgomycetaceae</taxon>
        <taxon>Clohesyomyces</taxon>
    </lineage>
</organism>
<dbReference type="Proteomes" id="UP000193144">
    <property type="component" value="Unassembled WGS sequence"/>
</dbReference>
<name>A0A1Y1YFI7_9PLEO</name>
<dbReference type="EMBL" id="MCFA01000248">
    <property type="protein sequence ID" value="ORX96747.1"/>
    <property type="molecule type" value="Genomic_DNA"/>
</dbReference>
<proteinExistence type="predicted"/>